<feature type="region of interest" description="Disordered" evidence="1">
    <location>
        <begin position="1"/>
        <end position="20"/>
    </location>
</feature>
<comment type="caution">
    <text evidence="2">The sequence shown here is derived from an EMBL/GenBank/DDBJ whole genome shotgun (WGS) entry which is preliminary data.</text>
</comment>
<sequence length="73" mass="7807">MGSETKLEGKETGRESHREPCRCSRLLLSASLGIRAEGLESSSGRAAKSCLPSLWDPGGLGTRQIRVMDSSES</sequence>
<accession>A0AAV7UGH6</accession>
<organism evidence="2 3">
    <name type="scientific">Pleurodeles waltl</name>
    <name type="common">Iberian ribbed newt</name>
    <dbReference type="NCBI Taxonomy" id="8319"/>
    <lineage>
        <taxon>Eukaryota</taxon>
        <taxon>Metazoa</taxon>
        <taxon>Chordata</taxon>
        <taxon>Craniata</taxon>
        <taxon>Vertebrata</taxon>
        <taxon>Euteleostomi</taxon>
        <taxon>Amphibia</taxon>
        <taxon>Batrachia</taxon>
        <taxon>Caudata</taxon>
        <taxon>Salamandroidea</taxon>
        <taxon>Salamandridae</taxon>
        <taxon>Pleurodelinae</taxon>
        <taxon>Pleurodeles</taxon>
    </lineage>
</organism>
<evidence type="ECO:0000313" key="2">
    <source>
        <dbReference type="EMBL" id="KAJ1187089.1"/>
    </source>
</evidence>
<dbReference type="Proteomes" id="UP001066276">
    <property type="component" value="Chromosome 3_1"/>
</dbReference>
<evidence type="ECO:0000313" key="3">
    <source>
        <dbReference type="Proteomes" id="UP001066276"/>
    </source>
</evidence>
<keyword evidence="3" id="KW-1185">Reference proteome</keyword>
<dbReference type="EMBL" id="JANPWB010000005">
    <property type="protein sequence ID" value="KAJ1187089.1"/>
    <property type="molecule type" value="Genomic_DNA"/>
</dbReference>
<name>A0AAV7UGH6_PLEWA</name>
<gene>
    <name evidence="2" type="ORF">NDU88_003868</name>
</gene>
<protein>
    <submittedName>
        <fullName evidence="2">Uncharacterized protein</fullName>
    </submittedName>
</protein>
<dbReference type="AlphaFoldDB" id="A0AAV7UGH6"/>
<reference evidence="2" key="1">
    <citation type="journal article" date="2022" name="bioRxiv">
        <title>Sequencing and chromosome-scale assembly of the giantPleurodeles waltlgenome.</title>
        <authorList>
            <person name="Brown T."/>
            <person name="Elewa A."/>
            <person name="Iarovenko S."/>
            <person name="Subramanian E."/>
            <person name="Araus A.J."/>
            <person name="Petzold A."/>
            <person name="Susuki M."/>
            <person name="Suzuki K.-i.T."/>
            <person name="Hayashi T."/>
            <person name="Toyoda A."/>
            <person name="Oliveira C."/>
            <person name="Osipova E."/>
            <person name="Leigh N.D."/>
            <person name="Simon A."/>
            <person name="Yun M.H."/>
        </authorList>
    </citation>
    <scope>NUCLEOTIDE SEQUENCE</scope>
    <source>
        <strain evidence="2">20211129_DDA</strain>
        <tissue evidence="2">Liver</tissue>
    </source>
</reference>
<proteinExistence type="predicted"/>
<evidence type="ECO:0000256" key="1">
    <source>
        <dbReference type="SAM" id="MobiDB-lite"/>
    </source>
</evidence>